<evidence type="ECO:0000313" key="3">
    <source>
        <dbReference type="EMBL" id="OJG85214.1"/>
    </source>
</evidence>
<name>A0A0S3K950_9ENTE</name>
<dbReference type="OrthoDB" id="9758243at2"/>
<sequence length="855" mass="97731">MTILTDKNVNWREYQKQLIDRLEKYKTNNSIHLVAPPGSGKNYLGIEIVRQLDHKTLILVPSLVLKQQWLKTIETVFLKEKTDLAELSDLIDRPKEITVETYQTIYSRLINEPNFLQKEKIAVLVLDEAHHLKKSWGELLLRLKAETPGLVTVSLTATPPYDANLQEWQQYQLLNGPIDEEISIPQLVKEQVLAPHQDYLYLISAPNEIVDRYEQFIQQQAQVVETIAASDEIVDYLLEQSFIQQPKAEEGFIYQSFDIYLSSLIFLQMHGYQMTDEHWQLLGITKSQGEKVSFPVFETQHMIDLLTYLYEKNPDMLLFDYLEKQGWVAQKRLQLFPAFSEKILNQAPIEKKEAIVRILLCEYEKLGNELSGLVLTDFIKKEVLFGKNGELDYGLIPIFDSLVPFFEEELALAAICGEFLIVPKALAPFFSQVSSKSSEHPYFNVYTVIYPNEQNRAQALAILTRLVNEQTIQLLVGTSSLLGEGWDCPAINTIILANQSVSFVQTQQLRGRGLRINGKGKSTNIWHLAVVIPDLEYEKQIDVRRIMKRMGYVCGVTFETQPVVESGVDRFNLLSIQSGKEIAVYNQEMLYWSGQRKQLPVFWKSALEKGSHLTMPLIIRKDQKQSDINVKTLILKPKVESDSAKRTRNYWIGASVLTLSGLLATAITPAVGTLILGIDGAAVLFFLNEKKLTAAASEYWRKKIWQKEIKQIRNFALSIIETFIKIGAIEPDAFDRVTIEATDQECLCYLAQAGYQEENLFHGAMKEALSDLQTPRYFIEMGAGKIVGVPEFFARNKQTAELYQLSINHYFAVRSELIYSRTLKGRKRLVQAKISMTKSAGRSAQKEIIRKSIWT</sequence>
<dbReference type="GO" id="GO:0005829">
    <property type="term" value="C:cytosol"/>
    <property type="evidence" value="ECO:0007669"/>
    <property type="project" value="TreeGrafter"/>
</dbReference>
<dbReference type="Gene3D" id="3.40.50.300">
    <property type="entry name" value="P-loop containing nucleotide triphosphate hydrolases"/>
    <property type="match status" value="2"/>
</dbReference>
<dbReference type="SMART" id="SM00487">
    <property type="entry name" value="DEXDc"/>
    <property type="match status" value="1"/>
</dbReference>
<evidence type="ECO:0000313" key="4">
    <source>
        <dbReference type="Proteomes" id="UP000065511"/>
    </source>
</evidence>
<dbReference type="SUPFAM" id="SSF52540">
    <property type="entry name" value="P-loop containing nucleoside triphosphate hydrolases"/>
    <property type="match status" value="1"/>
</dbReference>
<dbReference type="KEGG" id="ess:ATZ33_05360"/>
<evidence type="ECO:0000313" key="2">
    <source>
        <dbReference type="EMBL" id="ALS00815.1"/>
    </source>
</evidence>
<evidence type="ECO:0000313" key="5">
    <source>
        <dbReference type="Proteomes" id="UP000183039"/>
    </source>
</evidence>
<keyword evidence="4" id="KW-1185">Reference proteome</keyword>
<dbReference type="PANTHER" id="PTHR47396:SF1">
    <property type="entry name" value="ATP-DEPENDENT HELICASE IRC3-RELATED"/>
    <property type="match status" value="1"/>
</dbReference>
<protein>
    <recommendedName>
        <fullName evidence="1">Helicase ATP-binding domain-containing protein</fullName>
    </recommendedName>
</protein>
<dbReference type="GO" id="GO:0016787">
    <property type="term" value="F:hydrolase activity"/>
    <property type="evidence" value="ECO:0007669"/>
    <property type="project" value="InterPro"/>
</dbReference>
<dbReference type="PANTHER" id="PTHR47396">
    <property type="entry name" value="TYPE I RESTRICTION ENZYME ECOKI R PROTEIN"/>
    <property type="match status" value="1"/>
</dbReference>
<dbReference type="Proteomes" id="UP000183039">
    <property type="component" value="Unassembled WGS sequence"/>
</dbReference>
<dbReference type="EMBL" id="JXLC01000039">
    <property type="protein sequence ID" value="OJG85214.1"/>
    <property type="molecule type" value="Genomic_DNA"/>
</dbReference>
<dbReference type="Proteomes" id="UP000065511">
    <property type="component" value="Chromosome"/>
</dbReference>
<dbReference type="InterPro" id="IPR006935">
    <property type="entry name" value="Helicase/UvrB_N"/>
</dbReference>
<accession>A0A0S3K950</accession>
<reference evidence="2 4" key="2">
    <citation type="submission" date="2015-12" db="EMBL/GenBank/DDBJ databases">
        <authorList>
            <person name="Lauer A."/>
            <person name="Humrighouse B."/>
            <person name="Loparev V."/>
            <person name="Shewmaker P.L."/>
            <person name="Whitney A.M."/>
            <person name="McLaughlin R.W."/>
        </authorList>
    </citation>
    <scope>NUCLEOTIDE SEQUENCE [LARGE SCALE GENOMIC DNA]</scope>
    <source>
        <strain evidence="2 4">LMG 23085</strain>
    </source>
</reference>
<dbReference type="AlphaFoldDB" id="A0A0S3K950"/>
<reference evidence="3 5" key="1">
    <citation type="submission" date="2014-12" db="EMBL/GenBank/DDBJ databases">
        <title>Draft genome sequences of 29 type strains of Enterococci.</title>
        <authorList>
            <person name="Zhong Z."/>
            <person name="Sun Z."/>
            <person name="Liu W."/>
            <person name="Zhang W."/>
            <person name="Zhang H."/>
        </authorList>
    </citation>
    <scope>NUCLEOTIDE SEQUENCE [LARGE SCALE GENOMIC DNA]</scope>
    <source>
        <strain evidence="3 5">DSM 22801</strain>
    </source>
</reference>
<feature type="domain" description="Helicase ATP-binding" evidence="1">
    <location>
        <begin position="22"/>
        <end position="177"/>
    </location>
</feature>
<dbReference type="RefSeq" id="WP_071879330.1">
    <property type="nucleotide sequence ID" value="NZ_JXLC01000039.1"/>
</dbReference>
<evidence type="ECO:0000259" key="1">
    <source>
        <dbReference type="PROSITE" id="PS51192"/>
    </source>
</evidence>
<dbReference type="Pfam" id="PF04851">
    <property type="entry name" value="ResIII"/>
    <property type="match status" value="1"/>
</dbReference>
<dbReference type="InterPro" id="IPR050742">
    <property type="entry name" value="Helicase_Restrict-Modif_Enz"/>
</dbReference>
<dbReference type="GO" id="GO:0005524">
    <property type="term" value="F:ATP binding"/>
    <property type="evidence" value="ECO:0007669"/>
    <property type="project" value="InterPro"/>
</dbReference>
<gene>
    <name evidence="2" type="ORF">ATZ33_05360</name>
    <name evidence="3" type="ORF">RV15_GL002618</name>
</gene>
<dbReference type="InterPro" id="IPR027417">
    <property type="entry name" value="P-loop_NTPase"/>
</dbReference>
<dbReference type="CDD" id="cd18785">
    <property type="entry name" value="SF2_C"/>
    <property type="match status" value="1"/>
</dbReference>
<dbReference type="InterPro" id="IPR014001">
    <property type="entry name" value="Helicase_ATP-bd"/>
</dbReference>
<dbReference type="GO" id="GO:0003677">
    <property type="term" value="F:DNA binding"/>
    <property type="evidence" value="ECO:0007669"/>
    <property type="project" value="InterPro"/>
</dbReference>
<dbReference type="PROSITE" id="PS51192">
    <property type="entry name" value="HELICASE_ATP_BIND_1"/>
    <property type="match status" value="1"/>
</dbReference>
<dbReference type="EMBL" id="CP013614">
    <property type="protein sequence ID" value="ALS00815.1"/>
    <property type="molecule type" value="Genomic_DNA"/>
</dbReference>
<proteinExistence type="predicted"/>
<organism evidence="3 5">
    <name type="scientific">Enterococcus silesiacus</name>
    <dbReference type="NCBI Taxonomy" id="332949"/>
    <lineage>
        <taxon>Bacteria</taxon>
        <taxon>Bacillati</taxon>
        <taxon>Bacillota</taxon>
        <taxon>Bacilli</taxon>
        <taxon>Lactobacillales</taxon>
        <taxon>Enterococcaceae</taxon>
        <taxon>Enterococcus</taxon>
    </lineage>
</organism>